<dbReference type="PANTHER" id="PTHR31331:SF8">
    <property type="entry name" value="LCCL DOMAIN PROTEIN (AFU_ORTHOLOGUE AFUA_5G02970)"/>
    <property type="match status" value="1"/>
</dbReference>
<dbReference type="SMART" id="SM00603">
    <property type="entry name" value="LCCL"/>
    <property type="match status" value="1"/>
</dbReference>
<dbReference type="Proteomes" id="UP000193689">
    <property type="component" value="Unassembled WGS sequence"/>
</dbReference>
<gene>
    <name evidence="4" type="ORF">BCR38DRAFT_334525</name>
</gene>
<dbReference type="RefSeq" id="XP_040719043.1">
    <property type="nucleotide sequence ID" value="XM_040855325.1"/>
</dbReference>
<feature type="domain" description="LCCL" evidence="3">
    <location>
        <begin position="147"/>
        <end position="245"/>
    </location>
</feature>
<feature type="region of interest" description="Disordered" evidence="1">
    <location>
        <begin position="1"/>
        <end position="39"/>
    </location>
</feature>
<dbReference type="EMBL" id="MCFJ01000003">
    <property type="protein sequence ID" value="ORY68756.1"/>
    <property type="molecule type" value="Genomic_DNA"/>
</dbReference>
<dbReference type="SUPFAM" id="SSF69848">
    <property type="entry name" value="LCCL domain"/>
    <property type="match status" value="1"/>
</dbReference>
<evidence type="ECO:0000259" key="3">
    <source>
        <dbReference type="PROSITE" id="PS50820"/>
    </source>
</evidence>
<dbReference type="Pfam" id="PF03815">
    <property type="entry name" value="LCCL"/>
    <property type="match status" value="1"/>
</dbReference>
<keyword evidence="5" id="KW-1185">Reference proteome</keyword>
<dbReference type="PANTHER" id="PTHR31331">
    <property type="entry name" value="LCCL DOMAIN PROTEIN (AFU_ORTHOLOGUE AFUA_5G08630)"/>
    <property type="match status" value="1"/>
</dbReference>
<keyword evidence="2" id="KW-0472">Membrane</keyword>
<evidence type="ECO:0000256" key="2">
    <source>
        <dbReference type="SAM" id="Phobius"/>
    </source>
</evidence>
<organism evidence="4 5">
    <name type="scientific">Pseudomassariella vexata</name>
    <dbReference type="NCBI Taxonomy" id="1141098"/>
    <lineage>
        <taxon>Eukaryota</taxon>
        <taxon>Fungi</taxon>
        <taxon>Dikarya</taxon>
        <taxon>Ascomycota</taxon>
        <taxon>Pezizomycotina</taxon>
        <taxon>Sordariomycetes</taxon>
        <taxon>Xylariomycetidae</taxon>
        <taxon>Amphisphaeriales</taxon>
        <taxon>Pseudomassariaceae</taxon>
        <taxon>Pseudomassariella</taxon>
    </lineage>
</organism>
<feature type="transmembrane region" description="Helical" evidence="2">
    <location>
        <begin position="97"/>
        <end position="115"/>
    </location>
</feature>
<name>A0A1Y2EBW5_9PEZI</name>
<dbReference type="InParanoid" id="A0A1Y2EBW5"/>
<reference evidence="4 5" key="1">
    <citation type="submission" date="2016-07" db="EMBL/GenBank/DDBJ databases">
        <title>Pervasive Adenine N6-methylation of Active Genes in Fungi.</title>
        <authorList>
            <consortium name="DOE Joint Genome Institute"/>
            <person name="Mondo S.J."/>
            <person name="Dannebaum R.O."/>
            <person name="Kuo R.C."/>
            <person name="Labutti K."/>
            <person name="Haridas S."/>
            <person name="Kuo A."/>
            <person name="Salamov A."/>
            <person name="Ahrendt S.R."/>
            <person name="Lipzen A."/>
            <person name="Sullivan W."/>
            <person name="Andreopoulos W.B."/>
            <person name="Clum A."/>
            <person name="Lindquist E."/>
            <person name="Daum C."/>
            <person name="Ramamoorthy G.K."/>
            <person name="Gryganskyi A."/>
            <person name="Culley D."/>
            <person name="Magnuson J.K."/>
            <person name="James T.Y."/>
            <person name="O'Malley M.A."/>
            <person name="Stajich J.E."/>
            <person name="Spatafora J.W."/>
            <person name="Visel A."/>
            <person name="Grigoriev I.V."/>
        </authorList>
    </citation>
    <scope>NUCLEOTIDE SEQUENCE [LARGE SCALE GENOMIC DNA]</scope>
    <source>
        <strain evidence="4 5">CBS 129021</strain>
    </source>
</reference>
<keyword evidence="2" id="KW-0812">Transmembrane</keyword>
<sequence length="620" mass="69040">MREDNAFNSLANSDSSSFRTPTSTEDEGENSELTPKSHYHRAVDDKRLPSWLSPGLESWLNGGRSPQKHIFRPVMPALQLIPRRWLDQRFPQQQHKMFLFIGICLLWCLMFAILYDTSMGPVMVDGLYQPVQQIDCTDSFWLPDNGCGIDGADCRPFAGTSMAFHCPSDCAKAKVQTPHHVGAQNIVNRQLVIGGPIYRGDSYICGSAIHAGIISDADGGCGIVTRVGQTNTYPSTHINEIESIAVRTYFPLSFKFQLDSGFECQERNLRWLLPFLSLGFTIVVFLFSSNPAVPFFTAFVVGFVHVSLVSDEPEAGPHLSPVHAHPGVYSSHSLSSNLVKLLPAALCATLIYKCSVRPTFRNLTAHIETTALWLGGFWIGSFSNHTFEWFPISRLAARDMELQRMAISTVFMALILIYQVYNLRLEGRLAKSAPLYTIFTLALIIYIIAPSLRLPIHYVVLPLVIMPGASIQTRASLFFQGLLVGLFVHGVTHQGFVPITHSPSLSVETPDSTNFPTPIPTILQPEIFLEDAASNITFVWANPVPPLFEGISMLVNDVERGRRYFGDENAPESDDRFEWRRGPQAVVDYVRFSYLKDGRALGYSEAGIWLVNGTWTGLGE</sequence>
<comment type="caution">
    <text evidence="4">The sequence shown here is derived from an EMBL/GenBank/DDBJ whole genome shotgun (WGS) entry which is preliminary data.</text>
</comment>
<feature type="compositionally biased region" description="Polar residues" evidence="1">
    <location>
        <begin position="1"/>
        <end position="23"/>
    </location>
</feature>
<protein>
    <recommendedName>
        <fullName evidence="3">LCCL domain-containing protein</fullName>
    </recommendedName>
</protein>
<dbReference type="Gene3D" id="2.170.130.20">
    <property type="entry name" value="LCCL-like domain"/>
    <property type="match status" value="1"/>
</dbReference>
<dbReference type="InterPro" id="IPR036609">
    <property type="entry name" value="LCCL_sf"/>
</dbReference>
<evidence type="ECO:0000313" key="4">
    <source>
        <dbReference type="EMBL" id="ORY68756.1"/>
    </source>
</evidence>
<proteinExistence type="predicted"/>
<dbReference type="GeneID" id="63771537"/>
<feature type="transmembrane region" description="Helical" evidence="2">
    <location>
        <begin position="402"/>
        <end position="421"/>
    </location>
</feature>
<dbReference type="FunCoup" id="A0A1Y2EBW5">
    <property type="interactions" value="5"/>
</dbReference>
<accession>A0A1Y2EBW5</accession>
<dbReference type="OrthoDB" id="441660at2759"/>
<dbReference type="InterPro" id="IPR004043">
    <property type="entry name" value="LCCL"/>
</dbReference>
<dbReference type="AlphaFoldDB" id="A0A1Y2EBW5"/>
<feature type="transmembrane region" description="Helical" evidence="2">
    <location>
        <begin position="363"/>
        <end position="382"/>
    </location>
</feature>
<keyword evidence="2" id="KW-1133">Transmembrane helix</keyword>
<feature type="transmembrane region" description="Helical" evidence="2">
    <location>
        <begin position="292"/>
        <end position="309"/>
    </location>
</feature>
<feature type="transmembrane region" description="Helical" evidence="2">
    <location>
        <begin position="433"/>
        <end position="449"/>
    </location>
</feature>
<dbReference type="InterPro" id="IPR051957">
    <property type="entry name" value="CRISP-LCCL_domain"/>
</dbReference>
<evidence type="ECO:0000256" key="1">
    <source>
        <dbReference type="SAM" id="MobiDB-lite"/>
    </source>
</evidence>
<dbReference type="PROSITE" id="PS50820">
    <property type="entry name" value="LCCL"/>
    <property type="match status" value="1"/>
</dbReference>
<evidence type="ECO:0000313" key="5">
    <source>
        <dbReference type="Proteomes" id="UP000193689"/>
    </source>
</evidence>